<protein>
    <recommendedName>
        <fullName evidence="7">Ribosomal RNA-processing protein 7 C-terminal domain-containing protein</fullName>
    </recommendedName>
</protein>
<reference evidence="6" key="1">
    <citation type="submission" date="2016-04" db="EMBL/GenBank/DDBJ databases">
        <title>Comparative genomics of biotechnologically important yeasts.</title>
        <authorList>
            <consortium name="DOE Joint Genome Institute"/>
            <person name="Riley R."/>
            <person name="Haridas S."/>
            <person name="Wolfe K.H."/>
            <person name="Lopes M.R."/>
            <person name="Hittinger C.T."/>
            <person name="Goker M."/>
            <person name="Salamov A."/>
            <person name="Wisecaver J."/>
            <person name="Long T.M."/>
            <person name="Aerts A.L."/>
            <person name="Barry K."/>
            <person name="Choi C."/>
            <person name="Clum A."/>
            <person name="Coughlan A.Y."/>
            <person name="Deshpande S."/>
            <person name="Douglass A.P."/>
            <person name="Hanson S.J."/>
            <person name="Klenk H.-P."/>
            <person name="Labutti K."/>
            <person name="Lapidus A."/>
            <person name="Lindquist E."/>
            <person name="Lipzen A."/>
            <person name="Meier-Kolthoff J.P."/>
            <person name="Ohm R.A."/>
            <person name="Otillar R.P."/>
            <person name="Pangilinan J."/>
            <person name="Peng Y."/>
            <person name="Rokas A."/>
            <person name="Rosa C.A."/>
            <person name="Scheuner C."/>
            <person name="Sibirny A.A."/>
            <person name="Slot J.C."/>
            <person name="Stielow J.B."/>
            <person name="Sun H."/>
            <person name="Kurtzman C.P."/>
            <person name="Blackwell M."/>
            <person name="Grigoriev I.V."/>
            <person name="Jeffries T.W."/>
        </authorList>
    </citation>
    <scope>NUCLEOTIDE SEQUENCE [LARGE SCALE GENOMIC DNA]</scope>
    <source>
        <strain evidence="6">NRRL YB-2248</strain>
    </source>
</reference>
<dbReference type="GO" id="GO:0032545">
    <property type="term" value="C:CURI complex"/>
    <property type="evidence" value="ECO:0007669"/>
    <property type="project" value="TreeGrafter"/>
</dbReference>
<dbReference type="GO" id="GO:0006364">
    <property type="term" value="P:rRNA processing"/>
    <property type="evidence" value="ECO:0007669"/>
    <property type="project" value="TreeGrafter"/>
</dbReference>
<evidence type="ECO:0000313" key="6">
    <source>
        <dbReference type="Proteomes" id="UP000094801"/>
    </source>
</evidence>
<dbReference type="InterPro" id="IPR040447">
    <property type="entry name" value="RRM_Rrp7"/>
</dbReference>
<dbReference type="InterPro" id="IPR024326">
    <property type="entry name" value="RRP7_C"/>
</dbReference>
<dbReference type="STRING" id="983967.A0A1E4SWU2"/>
<dbReference type="GO" id="GO:0000028">
    <property type="term" value="P:ribosomal small subunit assembly"/>
    <property type="evidence" value="ECO:0007669"/>
    <property type="project" value="TreeGrafter"/>
</dbReference>
<dbReference type="Gene3D" id="6.10.250.1770">
    <property type="match status" value="1"/>
</dbReference>
<evidence type="ECO:0000259" key="3">
    <source>
        <dbReference type="Pfam" id="PF12923"/>
    </source>
</evidence>
<feature type="domain" description="Ribosomal RNA-processing protein 7 C-terminal" evidence="3">
    <location>
        <begin position="172"/>
        <end position="294"/>
    </location>
</feature>
<evidence type="ECO:0000259" key="4">
    <source>
        <dbReference type="Pfam" id="PF17799"/>
    </source>
</evidence>
<dbReference type="Proteomes" id="UP000094801">
    <property type="component" value="Unassembled WGS sequence"/>
</dbReference>
<dbReference type="CDD" id="cd12950">
    <property type="entry name" value="RRP7_Rrp7p"/>
    <property type="match status" value="1"/>
</dbReference>
<dbReference type="EMBL" id="KV453859">
    <property type="protein sequence ID" value="ODV83958.1"/>
    <property type="molecule type" value="Genomic_DNA"/>
</dbReference>
<name>A0A1E4SWU2_9ASCO</name>
<keyword evidence="6" id="KW-1185">Reference proteome</keyword>
<dbReference type="PANTHER" id="PTHR13191">
    <property type="entry name" value="RIBOSOMAL RNA PROCESSING PROTEIN 7-RELATED"/>
    <property type="match status" value="1"/>
</dbReference>
<organism evidence="5 6">
    <name type="scientific">[Candida] arabinofermentans NRRL YB-2248</name>
    <dbReference type="NCBI Taxonomy" id="983967"/>
    <lineage>
        <taxon>Eukaryota</taxon>
        <taxon>Fungi</taxon>
        <taxon>Dikarya</taxon>
        <taxon>Ascomycota</taxon>
        <taxon>Saccharomycotina</taxon>
        <taxon>Pichiomycetes</taxon>
        <taxon>Pichiales</taxon>
        <taxon>Pichiaceae</taxon>
        <taxon>Ogataea</taxon>
        <taxon>Ogataea/Candida clade</taxon>
    </lineage>
</organism>
<accession>A0A1E4SWU2</accession>
<dbReference type="Pfam" id="PF12923">
    <property type="entry name" value="RRP7"/>
    <property type="match status" value="1"/>
</dbReference>
<dbReference type="OrthoDB" id="5390at2759"/>
<dbReference type="GO" id="GO:0034456">
    <property type="term" value="C:UTP-C complex"/>
    <property type="evidence" value="ECO:0007669"/>
    <property type="project" value="TreeGrafter"/>
</dbReference>
<dbReference type="Pfam" id="PF17799">
    <property type="entry name" value="RRM_Rrp7"/>
    <property type="match status" value="1"/>
</dbReference>
<feature type="coiled-coil region" evidence="2">
    <location>
        <begin position="234"/>
        <end position="288"/>
    </location>
</feature>
<dbReference type="PANTHER" id="PTHR13191:SF0">
    <property type="entry name" value="RIBOSOMAL RNA-PROCESSING PROTEIN 7 HOMOLOG A-RELATED"/>
    <property type="match status" value="1"/>
</dbReference>
<evidence type="ECO:0000313" key="5">
    <source>
        <dbReference type="EMBL" id="ODV83958.1"/>
    </source>
</evidence>
<evidence type="ECO:0000256" key="2">
    <source>
        <dbReference type="SAM" id="Coils"/>
    </source>
</evidence>
<evidence type="ECO:0000256" key="1">
    <source>
        <dbReference type="ARBA" id="ARBA00006110"/>
    </source>
</evidence>
<keyword evidence="2" id="KW-0175">Coiled coil</keyword>
<evidence type="ECO:0008006" key="7">
    <source>
        <dbReference type="Google" id="ProtNLM"/>
    </source>
</evidence>
<feature type="domain" description="Rrp7 RRM-like N-terminal" evidence="4">
    <location>
        <begin position="8"/>
        <end position="170"/>
    </location>
</feature>
<sequence>MAVTSIQQIKGYTVLPVQLEPSKHVQKSYHYLYLKKHVIKNQPESQTRSLFLVNLPINSNFATIKKLFSDVAIGCIIESFESTQYEDPKSVINYDVEVDLSRLTNEELVPTEDTSNQRIPVGCGIVTFLDRSGLNLALTSIKKLVSSNNIKYPSWRISEDEATGTVRFTKSKKLNSEALSEEVSKSLQEFQQRELAAKEDLSTIKSLVDEDGFTLVVGSHRKTKNGILGSSKKAIDLEKNEAALKKMKKKEKQDFYRFQIRERKKLEMNELLNKFKEDQERVRVMKEKRRFRPY</sequence>
<comment type="similarity">
    <text evidence="1">Belongs to the RRP7 family.</text>
</comment>
<gene>
    <name evidence="5" type="ORF">CANARDRAFT_29428</name>
</gene>
<dbReference type="AlphaFoldDB" id="A0A1E4SWU2"/>
<dbReference type="InterPro" id="IPR040446">
    <property type="entry name" value="RRP7"/>
</dbReference>
<proteinExistence type="inferred from homology"/>